<protein>
    <submittedName>
        <fullName evidence="2">Uncharacterized protein</fullName>
    </submittedName>
</protein>
<feature type="transmembrane region" description="Helical" evidence="1">
    <location>
        <begin position="81"/>
        <end position="104"/>
    </location>
</feature>
<sequence>MKKLPSLHQPVLAVAGVLAGLGLWYLLALMDVLWVMVVIGIVLLLVLEMVTRLSRALLARIGARGNDTAPHMPHLHGRERYIALAGLIVGLACGYALWGPVLILNQGGSA</sequence>
<dbReference type="Proteomes" id="UP000027471">
    <property type="component" value="Unassembled WGS sequence"/>
</dbReference>
<keyword evidence="1" id="KW-1133">Transmembrane helix</keyword>
<evidence type="ECO:0000313" key="2">
    <source>
        <dbReference type="EMBL" id="KEO53480.1"/>
    </source>
</evidence>
<gene>
    <name evidence="2" type="ORF">DT23_18440</name>
</gene>
<keyword evidence="1" id="KW-0472">Membrane</keyword>
<organism evidence="2 3">
    <name type="scientific">Thioclava indica</name>
    <dbReference type="NCBI Taxonomy" id="1353528"/>
    <lineage>
        <taxon>Bacteria</taxon>
        <taxon>Pseudomonadati</taxon>
        <taxon>Pseudomonadota</taxon>
        <taxon>Alphaproteobacteria</taxon>
        <taxon>Rhodobacterales</taxon>
        <taxon>Paracoccaceae</taxon>
        <taxon>Thioclava</taxon>
    </lineage>
</organism>
<feature type="transmembrane region" description="Helical" evidence="1">
    <location>
        <begin position="32"/>
        <end position="50"/>
    </location>
</feature>
<proteinExistence type="predicted"/>
<feature type="transmembrane region" description="Helical" evidence="1">
    <location>
        <begin position="7"/>
        <end position="26"/>
    </location>
</feature>
<name>A0A074JCB0_9RHOB</name>
<keyword evidence="1" id="KW-0812">Transmembrane</keyword>
<evidence type="ECO:0000256" key="1">
    <source>
        <dbReference type="SAM" id="Phobius"/>
    </source>
</evidence>
<dbReference type="STRING" id="1353528.DT23_18440"/>
<dbReference type="EMBL" id="AUNB01000065">
    <property type="protein sequence ID" value="KEO53480.1"/>
    <property type="molecule type" value="Genomic_DNA"/>
</dbReference>
<accession>A0A074JCB0</accession>
<dbReference type="RefSeq" id="WP_038132817.1">
    <property type="nucleotide sequence ID" value="NZ_AUNB01000065.1"/>
</dbReference>
<dbReference type="eggNOG" id="ENOG5032CMZ">
    <property type="taxonomic scope" value="Bacteria"/>
</dbReference>
<evidence type="ECO:0000313" key="3">
    <source>
        <dbReference type="Proteomes" id="UP000027471"/>
    </source>
</evidence>
<dbReference type="OrthoDB" id="7871944at2"/>
<comment type="caution">
    <text evidence="2">The sequence shown here is derived from an EMBL/GenBank/DDBJ whole genome shotgun (WGS) entry which is preliminary data.</text>
</comment>
<dbReference type="AlphaFoldDB" id="A0A074JCB0"/>
<keyword evidence="3" id="KW-1185">Reference proteome</keyword>
<reference evidence="2 3" key="1">
    <citation type="journal article" date="2015" name="Antonie Van Leeuwenhoek">
        <title>Thioclava indica sp. nov., isolated from surface seawater of the Indian Ocean.</title>
        <authorList>
            <person name="Liu Y."/>
            <person name="Lai Q."/>
            <person name="Du J."/>
            <person name="Xu H."/>
            <person name="Jiang L."/>
            <person name="Shao Z."/>
        </authorList>
    </citation>
    <scope>NUCLEOTIDE SEQUENCE [LARGE SCALE GENOMIC DNA]</scope>
    <source>
        <strain evidence="2 3">DT23-4</strain>
    </source>
</reference>